<name>A0A4R2D1L0_SHIGR</name>
<sequence length="77" mass="8633">MAQLANDTMRINQISGVIVENVSALLNPENDQAYLQQMIESNDAYNGLTNSEYYLAVMMACANLHAQAFEKFTSLER</sequence>
<evidence type="ECO:0000313" key="2">
    <source>
        <dbReference type="Proteomes" id="UP000295351"/>
    </source>
</evidence>
<gene>
    <name evidence="1" type="ORF">EV665_10214</name>
</gene>
<dbReference type="AlphaFoldDB" id="A0A4R2D1L0"/>
<proteinExistence type="predicted"/>
<comment type="caution">
    <text evidence="1">The sequence shown here is derived from an EMBL/GenBank/DDBJ whole genome shotgun (WGS) entry which is preliminary data.</text>
</comment>
<reference evidence="1 2" key="1">
    <citation type="submission" date="2019-03" db="EMBL/GenBank/DDBJ databases">
        <title>Genomic Encyclopedia of Type Strains, Phase IV (KMG-IV): sequencing the most valuable type-strain genomes for metagenomic binning, comparative biology and taxonomic classification.</title>
        <authorList>
            <person name="Goeker M."/>
        </authorList>
    </citation>
    <scope>NUCLEOTIDE SEQUENCE [LARGE SCALE GENOMIC DNA]</scope>
    <source>
        <strain evidence="1 2">DSM 18401</strain>
    </source>
</reference>
<dbReference type="Proteomes" id="UP000295351">
    <property type="component" value="Unassembled WGS sequence"/>
</dbReference>
<dbReference type="EMBL" id="SLVX01000002">
    <property type="protein sequence ID" value="TCN47496.1"/>
    <property type="molecule type" value="Genomic_DNA"/>
</dbReference>
<accession>A0A4R2D1L0</accession>
<organism evidence="1 2">
    <name type="scientific">Shinella granuli</name>
    <dbReference type="NCBI Taxonomy" id="323621"/>
    <lineage>
        <taxon>Bacteria</taxon>
        <taxon>Pseudomonadati</taxon>
        <taxon>Pseudomonadota</taxon>
        <taxon>Alphaproteobacteria</taxon>
        <taxon>Hyphomicrobiales</taxon>
        <taxon>Rhizobiaceae</taxon>
        <taxon>Shinella</taxon>
    </lineage>
</organism>
<keyword evidence="2" id="KW-1185">Reference proteome</keyword>
<evidence type="ECO:0000313" key="1">
    <source>
        <dbReference type="EMBL" id="TCN47496.1"/>
    </source>
</evidence>
<protein>
    <submittedName>
        <fullName evidence="1">Uncharacterized protein</fullName>
    </submittedName>
</protein>
<dbReference type="RefSeq" id="WP_133033079.1">
    <property type="nucleotide sequence ID" value="NZ_BAABEI010000012.1"/>
</dbReference>